<sequence length="189" mass="20476">MSHMFPLDACASREVGVSHTHCSLCLQATPHPDGLTTNTIQKIVASPTTGNEFVTNSNVSRFVERDVAVESIMGHESTSLSVVPDVTPERENNVEPNVDYEFSSPMVLPNVISSSHSPDTAANKDLTTYLSDKPAQSNEVNMTESSSSAHINSRSACVVSQPVQCVDVPRANTYSNAHSMITRNEVVHY</sequence>
<keyword evidence="2" id="KW-1185">Reference proteome</keyword>
<reference evidence="1 2" key="1">
    <citation type="journal article" date="2024" name="G3 (Bethesda)">
        <title>Genome assembly of Hibiscus sabdariffa L. provides insights into metabolisms of medicinal natural products.</title>
        <authorList>
            <person name="Kim T."/>
        </authorList>
    </citation>
    <scope>NUCLEOTIDE SEQUENCE [LARGE SCALE GENOMIC DNA]</scope>
    <source>
        <strain evidence="1">TK-2024</strain>
        <tissue evidence="1">Old leaves</tissue>
    </source>
</reference>
<accession>A0ABR2QM96</accession>
<protein>
    <submittedName>
        <fullName evidence="1">Uncharacterized protein</fullName>
    </submittedName>
</protein>
<evidence type="ECO:0000313" key="2">
    <source>
        <dbReference type="Proteomes" id="UP001396334"/>
    </source>
</evidence>
<proteinExistence type="predicted"/>
<comment type="caution">
    <text evidence="1">The sequence shown here is derived from an EMBL/GenBank/DDBJ whole genome shotgun (WGS) entry which is preliminary data.</text>
</comment>
<dbReference type="EMBL" id="JBBPBN010000035">
    <property type="protein sequence ID" value="KAK9001795.1"/>
    <property type="molecule type" value="Genomic_DNA"/>
</dbReference>
<evidence type="ECO:0000313" key="1">
    <source>
        <dbReference type="EMBL" id="KAK9001795.1"/>
    </source>
</evidence>
<dbReference type="Proteomes" id="UP001396334">
    <property type="component" value="Unassembled WGS sequence"/>
</dbReference>
<gene>
    <name evidence="1" type="ORF">V6N11_024493</name>
</gene>
<organism evidence="1 2">
    <name type="scientific">Hibiscus sabdariffa</name>
    <name type="common">roselle</name>
    <dbReference type="NCBI Taxonomy" id="183260"/>
    <lineage>
        <taxon>Eukaryota</taxon>
        <taxon>Viridiplantae</taxon>
        <taxon>Streptophyta</taxon>
        <taxon>Embryophyta</taxon>
        <taxon>Tracheophyta</taxon>
        <taxon>Spermatophyta</taxon>
        <taxon>Magnoliopsida</taxon>
        <taxon>eudicotyledons</taxon>
        <taxon>Gunneridae</taxon>
        <taxon>Pentapetalae</taxon>
        <taxon>rosids</taxon>
        <taxon>malvids</taxon>
        <taxon>Malvales</taxon>
        <taxon>Malvaceae</taxon>
        <taxon>Malvoideae</taxon>
        <taxon>Hibiscus</taxon>
    </lineage>
</organism>
<name>A0ABR2QM96_9ROSI</name>